<reference evidence="5 6" key="1">
    <citation type="submission" date="2014-04" db="EMBL/GenBank/DDBJ databases">
        <authorList>
            <consortium name="DOE Joint Genome Institute"/>
            <person name="Kuo A."/>
            <person name="Kohler A."/>
            <person name="Nagy L.G."/>
            <person name="Floudas D."/>
            <person name="Copeland A."/>
            <person name="Barry K.W."/>
            <person name="Cichocki N."/>
            <person name="Veneault-Fourrey C."/>
            <person name="LaButti K."/>
            <person name="Lindquist E.A."/>
            <person name="Lipzen A."/>
            <person name="Lundell T."/>
            <person name="Morin E."/>
            <person name="Murat C."/>
            <person name="Sun H."/>
            <person name="Tunlid A."/>
            <person name="Henrissat B."/>
            <person name="Grigoriev I.V."/>
            <person name="Hibbett D.S."/>
            <person name="Martin F."/>
            <person name="Nordberg H.P."/>
            <person name="Cantor M.N."/>
            <person name="Hua S.X."/>
        </authorList>
    </citation>
    <scope>NUCLEOTIDE SEQUENCE [LARGE SCALE GENOMIC DNA]</scope>
    <source>
        <strain evidence="5 6">Foug A</strain>
    </source>
</reference>
<dbReference type="AlphaFoldDB" id="A0A0C3DK43"/>
<dbReference type="InterPro" id="IPR001969">
    <property type="entry name" value="Aspartic_peptidase_AS"/>
</dbReference>
<proteinExistence type="predicted"/>
<dbReference type="PROSITE" id="PS00141">
    <property type="entry name" value="ASP_PROTEASE"/>
    <property type="match status" value="1"/>
</dbReference>
<organism evidence="5 6">
    <name type="scientific">Scleroderma citrinum Foug A</name>
    <dbReference type="NCBI Taxonomy" id="1036808"/>
    <lineage>
        <taxon>Eukaryota</taxon>
        <taxon>Fungi</taxon>
        <taxon>Dikarya</taxon>
        <taxon>Basidiomycota</taxon>
        <taxon>Agaricomycotina</taxon>
        <taxon>Agaricomycetes</taxon>
        <taxon>Agaricomycetidae</taxon>
        <taxon>Boletales</taxon>
        <taxon>Sclerodermatineae</taxon>
        <taxon>Sclerodermataceae</taxon>
        <taxon>Scleroderma</taxon>
    </lineage>
</organism>
<evidence type="ECO:0000256" key="2">
    <source>
        <dbReference type="SAM" id="MobiDB-lite"/>
    </source>
</evidence>
<dbReference type="STRING" id="1036808.A0A0C3DK43"/>
<evidence type="ECO:0000313" key="6">
    <source>
        <dbReference type="Proteomes" id="UP000053989"/>
    </source>
</evidence>
<sequence>MSAPAMALSVLTLPLLGMKSAPELFRGDHSQIRTFLDHYEHLCALHNVVDDQEKVNSILQYCSTKVQETIEGMPHFHYANWDELRHDLLKYFDANLSDERFYERDLKEFVVISACKPIHSLISFRTYCRDFICIGGWLRNQGRISEDEFNCYFWAGLPSTFCHPINCHLLLLNPNLDVTWPFPYSDVTKAAEQLLHRDCFGAEYLDLLGVKEKDDFPSPCFDPRSDPVCPLLSPQDARTTLQGLEKAEPTAQKQDEVENLIKTMSRMSLSNPKYSLYYYCAIKLDPDASKVIHPPALHSSSTPSSATAPTARPHSPGYSITCYGCGVEGHGVNSCDKVNDLITKGLLSRDETHCVTLPNGQCLFRNGDETILQAYGCHSAAARTASSVRFVTHAEEELELGIYELEDEEFLTAAADCAPRITKEKRKAAFDGVIIPPHGKGKGKENQPPAATPAPKPVPLTSVYPPAPIPMPVPINVHPHVFDGSNNDAIMQDDTLPVKSSNSPSDSTEKKKSKPPAAMSSSLSQNTNAKGIVDCILATPFTLSVGEVIGSSKDISQQLQDLIRINPLITAHFLCNGQLVKAIIDSGSTLNIVRASIAKTVVKMPIDTSKIMHMKDANDDTSKLLGLIQNVPLFCGAAKTWTHIYVSPDNDSGFDLLLGHPWAQGNAVSIMERDSGTYVVFGADSDHPLEMCVAKPCSCHPDSGTGLLATLEPEGKAEEEEASSVLHPFIPEAPDIASSLSVTTMIPTLQVPTASCPPTSLLHPGLPAHISLPPPFVTIPLTPPPVLSPDPLLPPSIASSISTPSNPRITLDEALQVVAEHIEASGTTVLD</sequence>
<dbReference type="GO" id="GO:0006508">
    <property type="term" value="P:proteolysis"/>
    <property type="evidence" value="ECO:0007669"/>
    <property type="project" value="InterPro"/>
</dbReference>
<dbReference type="OrthoDB" id="3268646at2759"/>
<keyword evidence="1" id="KW-0645">Protease</keyword>
<dbReference type="EMBL" id="KN822116">
    <property type="protein sequence ID" value="KIM56441.1"/>
    <property type="molecule type" value="Genomic_DNA"/>
</dbReference>
<gene>
    <name evidence="5" type="ORF">SCLCIDRAFT_29585</name>
</gene>
<keyword evidence="1" id="KW-0378">Hydrolase</keyword>
<evidence type="ECO:0000256" key="3">
    <source>
        <dbReference type="SAM" id="SignalP"/>
    </source>
</evidence>
<feature type="region of interest" description="Disordered" evidence="2">
    <location>
        <begin position="484"/>
        <end position="524"/>
    </location>
</feature>
<dbReference type="InParanoid" id="A0A0C3DK43"/>
<dbReference type="Proteomes" id="UP000053989">
    <property type="component" value="Unassembled WGS sequence"/>
</dbReference>
<dbReference type="SUPFAM" id="SSF50630">
    <property type="entry name" value="Acid proteases"/>
    <property type="match status" value="1"/>
</dbReference>
<protein>
    <recommendedName>
        <fullName evidence="4">DUF4100 domain-containing protein</fullName>
    </recommendedName>
</protein>
<feature type="region of interest" description="Disordered" evidence="2">
    <location>
        <begin position="432"/>
        <end position="459"/>
    </location>
</feature>
<dbReference type="InterPro" id="IPR021109">
    <property type="entry name" value="Peptidase_aspartic_dom_sf"/>
</dbReference>
<dbReference type="CDD" id="cd00303">
    <property type="entry name" value="retropepsin_like"/>
    <property type="match status" value="1"/>
</dbReference>
<dbReference type="HOGENOM" id="CLU_004135_0_0_1"/>
<dbReference type="GO" id="GO:0004190">
    <property type="term" value="F:aspartic-type endopeptidase activity"/>
    <property type="evidence" value="ECO:0007669"/>
    <property type="project" value="UniProtKB-KW"/>
</dbReference>
<dbReference type="InterPro" id="IPR025165">
    <property type="entry name" value="DUF4100"/>
</dbReference>
<name>A0A0C3DK43_9AGAM</name>
<dbReference type="Pfam" id="PF13352">
    <property type="entry name" value="DUF4100"/>
    <property type="match status" value="1"/>
</dbReference>
<keyword evidence="6" id="KW-1185">Reference proteome</keyword>
<evidence type="ECO:0000256" key="1">
    <source>
        <dbReference type="ARBA" id="ARBA00022750"/>
    </source>
</evidence>
<accession>A0A0C3DK43</accession>
<feature type="signal peptide" evidence="3">
    <location>
        <begin position="1"/>
        <end position="20"/>
    </location>
</feature>
<feature type="chain" id="PRO_5002163379" description="DUF4100 domain-containing protein" evidence="3">
    <location>
        <begin position="21"/>
        <end position="831"/>
    </location>
</feature>
<feature type="domain" description="DUF4100" evidence="4">
    <location>
        <begin position="386"/>
        <end position="564"/>
    </location>
</feature>
<dbReference type="Gene3D" id="2.40.70.10">
    <property type="entry name" value="Acid Proteases"/>
    <property type="match status" value="1"/>
</dbReference>
<reference evidence="6" key="2">
    <citation type="submission" date="2015-01" db="EMBL/GenBank/DDBJ databases">
        <title>Evolutionary Origins and Diversification of the Mycorrhizal Mutualists.</title>
        <authorList>
            <consortium name="DOE Joint Genome Institute"/>
            <consortium name="Mycorrhizal Genomics Consortium"/>
            <person name="Kohler A."/>
            <person name="Kuo A."/>
            <person name="Nagy L.G."/>
            <person name="Floudas D."/>
            <person name="Copeland A."/>
            <person name="Barry K.W."/>
            <person name="Cichocki N."/>
            <person name="Veneault-Fourrey C."/>
            <person name="LaButti K."/>
            <person name="Lindquist E.A."/>
            <person name="Lipzen A."/>
            <person name="Lundell T."/>
            <person name="Morin E."/>
            <person name="Murat C."/>
            <person name="Riley R."/>
            <person name="Ohm R."/>
            <person name="Sun H."/>
            <person name="Tunlid A."/>
            <person name="Henrissat B."/>
            <person name="Grigoriev I.V."/>
            <person name="Hibbett D.S."/>
            <person name="Martin F."/>
        </authorList>
    </citation>
    <scope>NUCLEOTIDE SEQUENCE [LARGE SCALE GENOMIC DNA]</scope>
    <source>
        <strain evidence="6">Foug A</strain>
    </source>
</reference>
<keyword evidence="3" id="KW-0732">Signal</keyword>
<evidence type="ECO:0000313" key="5">
    <source>
        <dbReference type="EMBL" id="KIM56441.1"/>
    </source>
</evidence>
<keyword evidence="1" id="KW-0064">Aspartyl protease</keyword>
<evidence type="ECO:0000259" key="4">
    <source>
        <dbReference type="Pfam" id="PF13352"/>
    </source>
</evidence>